<evidence type="ECO:0000256" key="1">
    <source>
        <dbReference type="SAM" id="MobiDB-lite"/>
    </source>
</evidence>
<comment type="caution">
    <text evidence="2">The sequence shown here is derived from an EMBL/GenBank/DDBJ whole genome shotgun (WGS) entry which is preliminary data.</text>
</comment>
<feature type="compositionally biased region" description="Basic and acidic residues" evidence="1">
    <location>
        <begin position="68"/>
        <end position="83"/>
    </location>
</feature>
<protein>
    <submittedName>
        <fullName evidence="2">Uncharacterized protein</fullName>
    </submittedName>
</protein>
<gene>
    <name evidence="2" type="ORF">PENSOL_c016G09635</name>
</gene>
<keyword evidence="3" id="KW-1185">Reference proteome</keyword>
<feature type="region of interest" description="Disordered" evidence="1">
    <location>
        <begin position="1"/>
        <end position="103"/>
    </location>
</feature>
<feature type="compositionally biased region" description="Basic and acidic residues" evidence="1">
    <location>
        <begin position="23"/>
        <end position="47"/>
    </location>
</feature>
<accession>A0A1V6R468</accession>
<evidence type="ECO:0000313" key="3">
    <source>
        <dbReference type="Proteomes" id="UP000191612"/>
    </source>
</evidence>
<proteinExistence type="predicted"/>
<dbReference type="AlphaFoldDB" id="A0A1V6R468"/>
<reference evidence="3" key="1">
    <citation type="journal article" date="2017" name="Nat. Microbiol.">
        <title>Global analysis of biosynthetic gene clusters reveals vast potential of secondary metabolite production in Penicillium species.</title>
        <authorList>
            <person name="Nielsen J.C."/>
            <person name="Grijseels S."/>
            <person name="Prigent S."/>
            <person name="Ji B."/>
            <person name="Dainat J."/>
            <person name="Nielsen K.F."/>
            <person name="Frisvad J.C."/>
            <person name="Workman M."/>
            <person name="Nielsen J."/>
        </authorList>
    </citation>
    <scope>NUCLEOTIDE SEQUENCE [LARGE SCALE GENOMIC DNA]</scope>
    <source>
        <strain evidence="3">IBT 29525</strain>
    </source>
</reference>
<sequence>MSDKPSNRDNQGNPATNLGSAHNDSKGDTNKLDPKGNSDPNTHDAEHPAASTRFMPQAGEAAGITKQQEQREHSNQDDHRHDNIAGSSHFIPQAGKPAGNSSL</sequence>
<dbReference type="EMBL" id="MDYO01000016">
    <property type="protein sequence ID" value="OQD96263.1"/>
    <property type="molecule type" value="Genomic_DNA"/>
</dbReference>
<organism evidence="2 3">
    <name type="scientific">Penicillium solitum</name>
    <dbReference type="NCBI Taxonomy" id="60172"/>
    <lineage>
        <taxon>Eukaryota</taxon>
        <taxon>Fungi</taxon>
        <taxon>Dikarya</taxon>
        <taxon>Ascomycota</taxon>
        <taxon>Pezizomycotina</taxon>
        <taxon>Eurotiomycetes</taxon>
        <taxon>Eurotiomycetidae</taxon>
        <taxon>Eurotiales</taxon>
        <taxon>Aspergillaceae</taxon>
        <taxon>Penicillium</taxon>
    </lineage>
</organism>
<name>A0A1V6R468_9EURO</name>
<feature type="compositionally biased region" description="Polar residues" evidence="1">
    <location>
        <begin position="8"/>
        <end position="22"/>
    </location>
</feature>
<dbReference type="Proteomes" id="UP000191612">
    <property type="component" value="Unassembled WGS sequence"/>
</dbReference>
<evidence type="ECO:0000313" key="2">
    <source>
        <dbReference type="EMBL" id="OQD96263.1"/>
    </source>
</evidence>